<keyword evidence="1" id="KW-0812">Transmembrane</keyword>
<accession>C8VVC3</accession>
<evidence type="ECO:0000313" key="3">
    <source>
        <dbReference type="Proteomes" id="UP000002217"/>
    </source>
</evidence>
<dbReference type="KEGG" id="dae:Dtox_0035"/>
<protein>
    <submittedName>
        <fullName evidence="2">Uncharacterized protein</fullName>
    </submittedName>
</protein>
<name>C8VVC3_DESAS</name>
<dbReference type="STRING" id="485916.Dtox_0035"/>
<keyword evidence="3" id="KW-1185">Reference proteome</keyword>
<keyword evidence="1" id="KW-0472">Membrane</keyword>
<dbReference type="HOGENOM" id="CLU_3167189_0_0_9"/>
<dbReference type="AlphaFoldDB" id="C8VVC3"/>
<organism evidence="2 3">
    <name type="scientific">Desulfofarcimen acetoxidans (strain ATCC 49208 / DSM 771 / KCTC 5769 / VKM B-1644 / 5575)</name>
    <name type="common">Desulfotomaculum acetoxidans</name>
    <dbReference type="NCBI Taxonomy" id="485916"/>
    <lineage>
        <taxon>Bacteria</taxon>
        <taxon>Bacillati</taxon>
        <taxon>Bacillota</taxon>
        <taxon>Clostridia</taxon>
        <taxon>Eubacteriales</taxon>
        <taxon>Peptococcaceae</taxon>
        <taxon>Desulfofarcimen</taxon>
    </lineage>
</organism>
<keyword evidence="1" id="KW-1133">Transmembrane helix</keyword>
<evidence type="ECO:0000313" key="2">
    <source>
        <dbReference type="EMBL" id="ACV60999.1"/>
    </source>
</evidence>
<dbReference type="Proteomes" id="UP000002217">
    <property type="component" value="Chromosome"/>
</dbReference>
<evidence type="ECO:0000256" key="1">
    <source>
        <dbReference type="SAM" id="Phobius"/>
    </source>
</evidence>
<reference evidence="2 3" key="1">
    <citation type="journal article" date="2009" name="Stand. Genomic Sci.">
        <title>Complete genome sequence of Desulfotomaculum acetoxidans type strain (5575).</title>
        <authorList>
            <person name="Spring S."/>
            <person name="Lapidus A."/>
            <person name="Schroder M."/>
            <person name="Gleim D."/>
            <person name="Sims D."/>
            <person name="Meincke L."/>
            <person name="Glavina Del Rio T."/>
            <person name="Tice H."/>
            <person name="Copeland A."/>
            <person name="Cheng J.F."/>
            <person name="Lucas S."/>
            <person name="Chen F."/>
            <person name="Nolan M."/>
            <person name="Bruce D."/>
            <person name="Goodwin L."/>
            <person name="Pitluck S."/>
            <person name="Ivanova N."/>
            <person name="Mavromatis K."/>
            <person name="Mikhailova N."/>
            <person name="Pati A."/>
            <person name="Chen A."/>
            <person name="Palaniappan K."/>
            <person name="Land M."/>
            <person name="Hauser L."/>
            <person name="Chang Y.J."/>
            <person name="Jeffries C.D."/>
            <person name="Chain P."/>
            <person name="Saunders E."/>
            <person name="Brettin T."/>
            <person name="Detter J.C."/>
            <person name="Goker M."/>
            <person name="Bristow J."/>
            <person name="Eisen J.A."/>
            <person name="Markowitz V."/>
            <person name="Hugenholtz P."/>
            <person name="Kyrpides N.C."/>
            <person name="Klenk H.P."/>
            <person name="Han C."/>
        </authorList>
    </citation>
    <scope>NUCLEOTIDE SEQUENCE [LARGE SCALE GENOMIC DNA]</scope>
    <source>
        <strain evidence="3">ATCC 49208 / DSM 771 / VKM B-1644</strain>
    </source>
</reference>
<gene>
    <name evidence="2" type="ordered locus">Dtox_0035</name>
</gene>
<sequence length="47" mass="5519">MQIYTLFRVILYLVYGTCLRIVIVFYVISGLFLIRKYNTVLAVIDSN</sequence>
<feature type="transmembrane region" description="Helical" evidence="1">
    <location>
        <begin position="12"/>
        <end position="34"/>
    </location>
</feature>
<proteinExistence type="predicted"/>
<dbReference type="EMBL" id="CP001720">
    <property type="protein sequence ID" value="ACV60999.1"/>
    <property type="molecule type" value="Genomic_DNA"/>
</dbReference>